<feature type="domain" description="CBS" evidence="2">
    <location>
        <begin position="76"/>
        <end position="133"/>
    </location>
</feature>
<reference evidence="3" key="1">
    <citation type="submission" date="2016-10" db="EMBL/GenBank/DDBJ databases">
        <title>Sequence of Gallionella enrichment culture.</title>
        <authorList>
            <person name="Poehlein A."/>
            <person name="Muehling M."/>
            <person name="Daniel R."/>
        </authorList>
    </citation>
    <scope>NUCLEOTIDE SEQUENCE</scope>
</reference>
<organism evidence="3">
    <name type="scientific">mine drainage metagenome</name>
    <dbReference type="NCBI Taxonomy" id="410659"/>
    <lineage>
        <taxon>unclassified sequences</taxon>
        <taxon>metagenomes</taxon>
        <taxon>ecological metagenomes</taxon>
    </lineage>
</organism>
<keyword evidence="1" id="KW-0129">CBS domain</keyword>
<sequence length="149" mass="16446">MPIGEICNREVVLVKLEDSVLTAACLMRQHHVGDVLVVEGRNEERVPLGIVTDRDIIMEVVAPELDPRTITVGDIMALDFFTLNASAGISETIGYMHSKAVRRMPIVDDHGALVGIVTLDDLLVLLSEELGTLAKLVERERQQELVARH</sequence>
<accession>A0A1J5Q486</accession>
<protein>
    <submittedName>
        <fullName evidence="3">Hypoxic response protein 1</fullName>
    </submittedName>
</protein>
<feature type="domain" description="CBS" evidence="2">
    <location>
        <begin position="7"/>
        <end position="67"/>
    </location>
</feature>
<dbReference type="InterPro" id="IPR046342">
    <property type="entry name" value="CBS_dom_sf"/>
</dbReference>
<name>A0A1J5Q486_9ZZZZ</name>
<gene>
    <name evidence="3" type="primary">hrp1_16</name>
    <name evidence="3" type="ORF">GALL_435530</name>
</gene>
<dbReference type="Gene3D" id="3.10.580.10">
    <property type="entry name" value="CBS-domain"/>
    <property type="match status" value="1"/>
</dbReference>
<dbReference type="SUPFAM" id="SSF54631">
    <property type="entry name" value="CBS-domain pair"/>
    <property type="match status" value="1"/>
</dbReference>
<dbReference type="EMBL" id="MLJW01002384">
    <property type="protein sequence ID" value="OIQ74791.1"/>
    <property type="molecule type" value="Genomic_DNA"/>
</dbReference>
<dbReference type="InterPro" id="IPR051257">
    <property type="entry name" value="Diverse_CBS-Domain"/>
</dbReference>
<dbReference type="AlphaFoldDB" id="A0A1J5Q486"/>
<comment type="caution">
    <text evidence="3">The sequence shown here is derived from an EMBL/GenBank/DDBJ whole genome shotgun (WGS) entry which is preliminary data.</text>
</comment>
<proteinExistence type="predicted"/>
<dbReference type="InterPro" id="IPR000644">
    <property type="entry name" value="CBS_dom"/>
</dbReference>
<dbReference type="PANTHER" id="PTHR43080:SF2">
    <property type="entry name" value="CBS DOMAIN-CONTAINING PROTEIN"/>
    <property type="match status" value="1"/>
</dbReference>
<evidence type="ECO:0000256" key="1">
    <source>
        <dbReference type="ARBA" id="ARBA00023122"/>
    </source>
</evidence>
<dbReference type="Pfam" id="PF00571">
    <property type="entry name" value="CBS"/>
    <property type="match status" value="2"/>
</dbReference>
<dbReference type="PROSITE" id="PS51371">
    <property type="entry name" value="CBS"/>
    <property type="match status" value="2"/>
</dbReference>
<evidence type="ECO:0000313" key="3">
    <source>
        <dbReference type="EMBL" id="OIQ74791.1"/>
    </source>
</evidence>
<dbReference type="SMART" id="SM00116">
    <property type="entry name" value="CBS"/>
    <property type="match status" value="2"/>
</dbReference>
<dbReference type="CDD" id="cd17775">
    <property type="entry name" value="CBS_pair_bact_arch"/>
    <property type="match status" value="1"/>
</dbReference>
<dbReference type="PANTHER" id="PTHR43080">
    <property type="entry name" value="CBS DOMAIN-CONTAINING PROTEIN CBSX3, MITOCHONDRIAL"/>
    <property type="match status" value="1"/>
</dbReference>
<evidence type="ECO:0000259" key="2">
    <source>
        <dbReference type="PROSITE" id="PS51371"/>
    </source>
</evidence>